<evidence type="ECO:0000313" key="2">
    <source>
        <dbReference type="Proteomes" id="UP000634136"/>
    </source>
</evidence>
<protein>
    <submittedName>
        <fullName evidence="1">Uncharacterized protein</fullName>
    </submittedName>
</protein>
<dbReference type="EMBL" id="JAAIUW010000010">
    <property type="protein sequence ID" value="KAF7812495.1"/>
    <property type="molecule type" value="Genomic_DNA"/>
</dbReference>
<dbReference type="Proteomes" id="UP000634136">
    <property type="component" value="Unassembled WGS sequence"/>
</dbReference>
<name>A0A834W707_9FABA</name>
<keyword evidence="2" id="KW-1185">Reference proteome</keyword>
<accession>A0A834W707</accession>
<dbReference type="AlphaFoldDB" id="A0A834W707"/>
<reference evidence="1" key="1">
    <citation type="submission" date="2020-09" db="EMBL/GenBank/DDBJ databases">
        <title>Genome-Enabled Discovery of Anthraquinone Biosynthesis in Senna tora.</title>
        <authorList>
            <person name="Kang S.-H."/>
            <person name="Pandey R.P."/>
            <person name="Lee C.-M."/>
            <person name="Sim J.-S."/>
            <person name="Jeong J.-T."/>
            <person name="Choi B.-S."/>
            <person name="Jung M."/>
            <person name="Ginzburg D."/>
            <person name="Zhao K."/>
            <person name="Won S.Y."/>
            <person name="Oh T.-J."/>
            <person name="Yu Y."/>
            <person name="Kim N.-H."/>
            <person name="Lee O.R."/>
            <person name="Lee T.-H."/>
            <person name="Bashyal P."/>
            <person name="Kim T.-S."/>
            <person name="Lee W.-H."/>
            <person name="Kawkins C."/>
            <person name="Kim C.-K."/>
            <person name="Kim J.S."/>
            <person name="Ahn B.O."/>
            <person name="Rhee S.Y."/>
            <person name="Sohng J.K."/>
        </authorList>
    </citation>
    <scope>NUCLEOTIDE SEQUENCE</scope>
    <source>
        <tissue evidence="1">Leaf</tissue>
    </source>
</reference>
<organism evidence="1 2">
    <name type="scientific">Senna tora</name>
    <dbReference type="NCBI Taxonomy" id="362788"/>
    <lineage>
        <taxon>Eukaryota</taxon>
        <taxon>Viridiplantae</taxon>
        <taxon>Streptophyta</taxon>
        <taxon>Embryophyta</taxon>
        <taxon>Tracheophyta</taxon>
        <taxon>Spermatophyta</taxon>
        <taxon>Magnoliopsida</taxon>
        <taxon>eudicotyledons</taxon>
        <taxon>Gunneridae</taxon>
        <taxon>Pentapetalae</taxon>
        <taxon>rosids</taxon>
        <taxon>fabids</taxon>
        <taxon>Fabales</taxon>
        <taxon>Fabaceae</taxon>
        <taxon>Caesalpinioideae</taxon>
        <taxon>Cassia clade</taxon>
        <taxon>Senna</taxon>
    </lineage>
</organism>
<dbReference type="OrthoDB" id="1436769at2759"/>
<comment type="caution">
    <text evidence="1">The sequence shown here is derived from an EMBL/GenBank/DDBJ whole genome shotgun (WGS) entry which is preliminary data.</text>
</comment>
<proteinExistence type="predicted"/>
<gene>
    <name evidence="1" type="ORF">G2W53_033471</name>
</gene>
<sequence length="102" mass="11925">MSSFRVDRIWMYNQLVPSRKGLTEEFVKDDLKVHLYKYGFVPNYYQWISHGEPFVPIICQRSRNNQGNQANVPSTPINPYRTMVLEATGASMDFEFDRISSV</sequence>
<evidence type="ECO:0000313" key="1">
    <source>
        <dbReference type="EMBL" id="KAF7812495.1"/>
    </source>
</evidence>